<sequence>MSIESMEGTSSGSDLWGWFDAQTGNEYALMGLSNGTAFVDITNPDDPIFLGRLPTQTEESLIRDIKVYQDHAYVVAGHRNGAHGMQVFDLTRLRGLMAPQTFSADVVYGDFEEAHNLAINEESGFAYAVGGDTCEGGLHIVDITVPNNPIFAGCHSTANTHDAQCVMYRGPDADYANREICMNSNEDHVGIVDVTDKNATVTISTVTYPQRSYVHQGWLTEDHRFFLLNDEHDEFTFNVPTRTHVFNVSDLDAPQYVFAYEAATISRDHNLYVLGNRVFQANFTTGLRVLEFGDLANRELMEIAFFDTFPEGDFISNDALNDAGAWSAYPYLPSGNIIVSDFKTGLFVLTIQ</sequence>
<dbReference type="EMBL" id="LR633967">
    <property type="protein sequence ID" value="VUX56190.1"/>
    <property type="molecule type" value="Genomic_DNA"/>
</dbReference>
<name>A0A7D9H930_9GAMM</name>
<dbReference type="InterPro" id="IPR027589">
    <property type="entry name" value="Choice_anch_B"/>
</dbReference>
<protein>
    <submittedName>
        <fullName evidence="1">Transcriptional regulator</fullName>
    </submittedName>
</protein>
<dbReference type="InterPro" id="IPR011044">
    <property type="entry name" value="Quino_amine_DH_bsu"/>
</dbReference>
<gene>
    <name evidence="1" type="ORF">JTBM06_V1_380004</name>
</gene>
<dbReference type="AlphaFoldDB" id="A0A7D9H930"/>
<dbReference type="SUPFAM" id="SSF50969">
    <property type="entry name" value="YVTN repeat-like/Quinoprotein amine dehydrogenase"/>
    <property type="match status" value="1"/>
</dbReference>
<dbReference type="GO" id="GO:0005576">
    <property type="term" value="C:extracellular region"/>
    <property type="evidence" value="ECO:0007669"/>
    <property type="project" value="TreeGrafter"/>
</dbReference>
<organism evidence="1">
    <name type="scientific">uncultured Woeseiaceae bacterium</name>
    <dbReference type="NCBI Taxonomy" id="1983305"/>
    <lineage>
        <taxon>Bacteria</taxon>
        <taxon>Pseudomonadati</taxon>
        <taxon>Pseudomonadota</taxon>
        <taxon>Gammaproteobacteria</taxon>
        <taxon>Woeseiales</taxon>
        <taxon>Woeseiaceae</taxon>
        <taxon>environmental samples</taxon>
    </lineage>
</organism>
<dbReference type="NCBIfam" id="TIGR04312">
    <property type="entry name" value="choice_anch_B"/>
    <property type="match status" value="1"/>
</dbReference>
<proteinExistence type="predicted"/>
<dbReference type="PANTHER" id="PTHR38787:SF3">
    <property type="entry name" value="REGULATORY P DOMAIN-CONTAINING PROTEIN"/>
    <property type="match status" value="1"/>
</dbReference>
<dbReference type="InterPro" id="IPR013211">
    <property type="entry name" value="LVIVD"/>
</dbReference>
<reference evidence="1" key="1">
    <citation type="submission" date="2019-07" db="EMBL/GenBank/DDBJ databases">
        <authorList>
            <person name="Weber M."/>
            <person name="Kostadinov I."/>
            <person name="Kostadinov D I."/>
        </authorList>
    </citation>
    <scope>NUCLEOTIDE SEQUENCE</scope>
    <source>
        <strain evidence="1">Gfbio:sag-sample-m06:053724c1-46a9-4a36-b237-ea2bf867836b</strain>
    </source>
</reference>
<accession>A0A7D9H930</accession>
<dbReference type="Pfam" id="PF08309">
    <property type="entry name" value="LVIVD"/>
    <property type="match status" value="1"/>
</dbReference>
<dbReference type="PANTHER" id="PTHR38787">
    <property type="entry name" value="REGULATORY P DOMAIN-CONTAINING PROTEIN"/>
    <property type="match status" value="1"/>
</dbReference>
<evidence type="ECO:0000313" key="1">
    <source>
        <dbReference type="EMBL" id="VUX56190.1"/>
    </source>
</evidence>